<feature type="transmembrane region" description="Helical" evidence="4">
    <location>
        <begin position="98"/>
        <end position="118"/>
    </location>
</feature>
<dbReference type="EMBL" id="LWLG01000025">
    <property type="protein sequence ID" value="OAQ19817.1"/>
    <property type="molecule type" value="Genomic_DNA"/>
</dbReference>
<feature type="transmembrane region" description="Helical" evidence="4">
    <location>
        <begin position="182"/>
        <end position="203"/>
    </location>
</feature>
<feature type="transmembrane region" description="Helical" evidence="4">
    <location>
        <begin position="291"/>
        <end position="309"/>
    </location>
</feature>
<name>A0A179D182_9BACT</name>
<feature type="transmembrane region" description="Helical" evidence="4">
    <location>
        <begin position="125"/>
        <end position="145"/>
    </location>
</feature>
<keyword evidence="4" id="KW-0812">Transmembrane</keyword>
<dbReference type="STRING" id="999894.TDIS_2092"/>
<dbReference type="CDD" id="cd06170">
    <property type="entry name" value="LuxR_C_like"/>
    <property type="match status" value="1"/>
</dbReference>
<evidence type="ECO:0000256" key="2">
    <source>
        <dbReference type="ARBA" id="ARBA00023125"/>
    </source>
</evidence>
<evidence type="ECO:0000256" key="4">
    <source>
        <dbReference type="SAM" id="Phobius"/>
    </source>
</evidence>
<evidence type="ECO:0000313" key="6">
    <source>
        <dbReference type="EMBL" id="OAQ19817.1"/>
    </source>
</evidence>
<evidence type="ECO:0000313" key="7">
    <source>
        <dbReference type="Proteomes" id="UP000078390"/>
    </source>
</evidence>
<dbReference type="InterPro" id="IPR000792">
    <property type="entry name" value="Tscrpt_reg_LuxR_C"/>
</dbReference>
<evidence type="ECO:0000259" key="5">
    <source>
        <dbReference type="PROSITE" id="PS50043"/>
    </source>
</evidence>
<dbReference type="SMART" id="SM00421">
    <property type="entry name" value="HTH_LUXR"/>
    <property type="match status" value="1"/>
</dbReference>
<keyword evidence="4" id="KW-0472">Membrane</keyword>
<keyword evidence="3" id="KW-0804">Transcription</keyword>
<dbReference type="PRINTS" id="PR00038">
    <property type="entry name" value="HTHLUXR"/>
</dbReference>
<dbReference type="GO" id="GO:0003677">
    <property type="term" value="F:DNA binding"/>
    <property type="evidence" value="ECO:0007669"/>
    <property type="project" value="UniProtKB-KW"/>
</dbReference>
<dbReference type="AlphaFoldDB" id="A0A179D182"/>
<feature type="transmembrane region" description="Helical" evidence="4">
    <location>
        <begin position="261"/>
        <end position="282"/>
    </location>
</feature>
<evidence type="ECO:0000256" key="1">
    <source>
        <dbReference type="ARBA" id="ARBA00023015"/>
    </source>
</evidence>
<dbReference type="PANTHER" id="PTHR44688">
    <property type="entry name" value="DNA-BINDING TRANSCRIPTIONAL ACTIVATOR DEVR_DOSR"/>
    <property type="match status" value="1"/>
</dbReference>
<proteinExistence type="predicted"/>
<keyword evidence="2" id="KW-0238">DNA-binding</keyword>
<feature type="domain" description="HTH luxR-type" evidence="5">
    <location>
        <begin position="368"/>
        <end position="431"/>
    </location>
</feature>
<dbReference type="Gene3D" id="1.10.10.10">
    <property type="entry name" value="Winged helix-like DNA-binding domain superfamily/Winged helix DNA-binding domain"/>
    <property type="match status" value="1"/>
</dbReference>
<feature type="transmembrane region" description="Helical" evidence="4">
    <location>
        <begin position="48"/>
        <end position="66"/>
    </location>
</feature>
<feature type="transmembrane region" description="Helical" evidence="4">
    <location>
        <begin position="73"/>
        <end position="92"/>
    </location>
</feature>
<comment type="caution">
    <text evidence="6">The sequence shown here is derived from an EMBL/GenBank/DDBJ whole genome shotgun (WGS) entry which is preliminary data.</text>
</comment>
<organism evidence="6 7">
    <name type="scientific">Thermosulfurimonas dismutans</name>
    <dbReference type="NCBI Taxonomy" id="999894"/>
    <lineage>
        <taxon>Bacteria</taxon>
        <taxon>Pseudomonadati</taxon>
        <taxon>Thermodesulfobacteriota</taxon>
        <taxon>Thermodesulfobacteria</taxon>
        <taxon>Thermodesulfobacteriales</taxon>
        <taxon>Thermodesulfobacteriaceae</taxon>
        <taxon>Thermosulfurimonas</taxon>
    </lineage>
</organism>
<dbReference type="GO" id="GO:0006355">
    <property type="term" value="P:regulation of DNA-templated transcription"/>
    <property type="evidence" value="ECO:0007669"/>
    <property type="project" value="InterPro"/>
</dbReference>
<reference evidence="6 7" key="1">
    <citation type="submission" date="2016-04" db="EMBL/GenBank/DDBJ databases">
        <title>Genome analysis of Thermosulfurimonas dismutans, the first thermophilic sulfur-disproportionating bacterium of the phylum Thermodesulfobacteria.</title>
        <authorList>
            <person name="Mardanov A.V."/>
            <person name="Beletsky A.V."/>
            <person name="Kadnikov V.V."/>
            <person name="Slobodkin A.I."/>
            <person name="Ravin N.V."/>
        </authorList>
    </citation>
    <scope>NUCLEOTIDE SEQUENCE [LARGE SCALE GENOMIC DNA]</scope>
    <source>
        <strain evidence="6 7">S95</strain>
    </source>
</reference>
<feature type="transmembrane region" description="Helical" evidence="4">
    <location>
        <begin position="16"/>
        <end position="36"/>
    </location>
</feature>
<dbReference type="Proteomes" id="UP000078390">
    <property type="component" value="Unassembled WGS sequence"/>
</dbReference>
<protein>
    <submittedName>
        <fullName evidence="6">Transcriptional regulator, LuxR family</fullName>
    </submittedName>
</protein>
<accession>A0A179D182</accession>
<dbReference type="InterPro" id="IPR036388">
    <property type="entry name" value="WH-like_DNA-bd_sf"/>
</dbReference>
<feature type="transmembrane region" description="Helical" evidence="4">
    <location>
        <begin position="209"/>
        <end position="229"/>
    </location>
</feature>
<gene>
    <name evidence="6" type="ORF">TDIS_2092</name>
</gene>
<keyword evidence="7" id="KW-1185">Reference proteome</keyword>
<dbReference type="Pfam" id="PF00196">
    <property type="entry name" value="GerE"/>
    <property type="match status" value="1"/>
</dbReference>
<dbReference type="InterPro" id="IPR016032">
    <property type="entry name" value="Sig_transdc_resp-reg_C-effctor"/>
</dbReference>
<dbReference type="PROSITE" id="PS50043">
    <property type="entry name" value="HTH_LUXR_2"/>
    <property type="match status" value="1"/>
</dbReference>
<dbReference type="SUPFAM" id="SSF46894">
    <property type="entry name" value="C-terminal effector domain of the bipartite response regulators"/>
    <property type="match status" value="1"/>
</dbReference>
<feature type="transmembrane region" description="Helical" evidence="4">
    <location>
        <begin position="236"/>
        <end position="255"/>
    </location>
</feature>
<keyword evidence="1" id="KW-0805">Transcription regulation</keyword>
<feature type="transmembrane region" description="Helical" evidence="4">
    <location>
        <begin position="151"/>
        <end position="170"/>
    </location>
</feature>
<sequence length="431" mass="48439">MGWRVRFKGFAFRREGLPILALAAYDLWLLAFPLQGYFFLKMNGPENFSWFIIPHTASFFLVAWLGHRINFRVVSLFAGTLAAIFTAVYPFLPPFQKYLLALIGITSAFLIVRIGCLLRRCRDPVMASALGLALGNVLLGITLWVNPPKEALFPLLGILLLSQVPAPFYPQRKEPLGDLLRYLPFIFAFYLLIGTFYVCLMPFYVKYYYFNGSELLFYIGAVLSSAVLFRKKPDYSLVVGVGMGVFAVAFLHSFTRLTSNLAMYAVQAAAGLIDVFCFGLFIRGGDVVRRFGLGAGTMLAGPMVGLPVLYTERWPMVLCTGGNIVLGLGLLLFYFVQTTVRGREIYRRKASLVTEIDETRLAETCRALGTPRELFSYREWEILKLTLSGKPIREIASLLNLSESSVKTYLQRVYRKLGVSSKSDLLQKLLS</sequence>
<dbReference type="OrthoDB" id="3170288at2"/>
<dbReference type="PANTHER" id="PTHR44688:SF16">
    <property type="entry name" value="DNA-BINDING TRANSCRIPTIONAL ACTIVATOR DEVR_DOSR"/>
    <property type="match status" value="1"/>
</dbReference>
<keyword evidence="4" id="KW-1133">Transmembrane helix</keyword>
<evidence type="ECO:0000256" key="3">
    <source>
        <dbReference type="ARBA" id="ARBA00023163"/>
    </source>
</evidence>
<feature type="transmembrane region" description="Helical" evidence="4">
    <location>
        <begin position="315"/>
        <end position="336"/>
    </location>
</feature>